<organism evidence="1">
    <name type="scientific">marine metagenome</name>
    <dbReference type="NCBI Taxonomy" id="408172"/>
    <lineage>
        <taxon>unclassified sequences</taxon>
        <taxon>metagenomes</taxon>
        <taxon>ecological metagenomes</taxon>
    </lineage>
</organism>
<accession>A0A381X136</accession>
<dbReference type="EMBL" id="UINC01013560">
    <property type="protein sequence ID" value="SVA58506.1"/>
    <property type="molecule type" value="Genomic_DNA"/>
</dbReference>
<evidence type="ECO:0000313" key="1">
    <source>
        <dbReference type="EMBL" id="SVA58506.1"/>
    </source>
</evidence>
<dbReference type="AlphaFoldDB" id="A0A381X136"/>
<sequence length="102" mass="11729">MGKVYKLRSQTNAKLLRRVKGSFLPCRKCGKKIEVGTEVYCHARHGGYNERVNHFNKNMTKLSDFSKSTKTKGDYIKTSVLDGKTMPPKIYHIDCAREYNLV</sequence>
<proteinExistence type="predicted"/>
<gene>
    <name evidence="1" type="ORF">METZ01_LOCUS111360</name>
</gene>
<reference evidence="1" key="1">
    <citation type="submission" date="2018-05" db="EMBL/GenBank/DDBJ databases">
        <authorList>
            <person name="Lanie J.A."/>
            <person name="Ng W.-L."/>
            <person name="Kazmierczak K.M."/>
            <person name="Andrzejewski T.M."/>
            <person name="Davidsen T.M."/>
            <person name="Wayne K.J."/>
            <person name="Tettelin H."/>
            <person name="Glass J.I."/>
            <person name="Rusch D."/>
            <person name="Podicherti R."/>
            <person name="Tsui H.-C.T."/>
            <person name="Winkler M.E."/>
        </authorList>
    </citation>
    <scope>NUCLEOTIDE SEQUENCE</scope>
</reference>
<name>A0A381X136_9ZZZZ</name>
<protein>
    <submittedName>
        <fullName evidence="1">Uncharacterized protein</fullName>
    </submittedName>
</protein>